<proteinExistence type="predicted"/>
<accession>A0ABQ2AAF4</accession>
<organism evidence="1 2">
    <name type="scientific">Hymenobacter frigidus</name>
    <dbReference type="NCBI Taxonomy" id="1524095"/>
    <lineage>
        <taxon>Bacteria</taxon>
        <taxon>Pseudomonadati</taxon>
        <taxon>Bacteroidota</taxon>
        <taxon>Cytophagia</taxon>
        <taxon>Cytophagales</taxon>
        <taxon>Hymenobacteraceae</taxon>
        <taxon>Hymenobacter</taxon>
    </lineage>
</organism>
<evidence type="ECO:0008006" key="3">
    <source>
        <dbReference type="Google" id="ProtNLM"/>
    </source>
</evidence>
<dbReference type="Proteomes" id="UP000637774">
    <property type="component" value="Unassembled WGS sequence"/>
</dbReference>
<name>A0ABQ2AAF4_9BACT</name>
<evidence type="ECO:0000313" key="2">
    <source>
        <dbReference type="Proteomes" id="UP000637774"/>
    </source>
</evidence>
<gene>
    <name evidence="1" type="ORF">GCM10011495_32070</name>
</gene>
<dbReference type="RefSeq" id="WP_188563110.1">
    <property type="nucleotide sequence ID" value="NZ_BMGY01000038.1"/>
</dbReference>
<sequence>MEDNLNKSLIASVASDLTPVTVDLIEVVFDSLLKDGFLKDMPFGNTIISLIKTGANMRERIFAKKLFKFLFELKSIPQLERIQFAERLEDDEETRNSVGEKVLTILDKLDDNGKASMVGKLFRAFIHQCFDYTTFLRLSYIVNRSFTSDLNSLGSCFSLDKHTYNLPLQLGSKLHSIGLAEIKIVYDTHANTLFETTTGRKRDELAYRFEYELNHDAYAIVKELYNIAWIKYGEDAYPRYKTQI</sequence>
<comment type="caution">
    <text evidence="1">The sequence shown here is derived from an EMBL/GenBank/DDBJ whole genome shotgun (WGS) entry which is preliminary data.</text>
</comment>
<evidence type="ECO:0000313" key="1">
    <source>
        <dbReference type="EMBL" id="GGH89149.1"/>
    </source>
</evidence>
<dbReference type="EMBL" id="BMGY01000038">
    <property type="protein sequence ID" value="GGH89149.1"/>
    <property type="molecule type" value="Genomic_DNA"/>
</dbReference>
<reference evidence="2" key="1">
    <citation type="journal article" date="2019" name="Int. J. Syst. Evol. Microbiol.">
        <title>The Global Catalogue of Microorganisms (GCM) 10K type strain sequencing project: providing services to taxonomists for standard genome sequencing and annotation.</title>
        <authorList>
            <consortium name="The Broad Institute Genomics Platform"/>
            <consortium name="The Broad Institute Genome Sequencing Center for Infectious Disease"/>
            <person name="Wu L."/>
            <person name="Ma J."/>
        </authorList>
    </citation>
    <scope>NUCLEOTIDE SEQUENCE [LARGE SCALE GENOMIC DNA]</scope>
    <source>
        <strain evidence="2">CGMCC 1.14966</strain>
    </source>
</reference>
<protein>
    <recommendedName>
        <fullName evidence="3">DUF4393 domain-containing protein</fullName>
    </recommendedName>
</protein>
<keyword evidence="2" id="KW-1185">Reference proteome</keyword>